<proteinExistence type="predicted"/>
<organism evidence="1">
    <name type="scientific">Siphoviridae sp. ctZHD14</name>
    <dbReference type="NCBI Taxonomy" id="2827891"/>
    <lineage>
        <taxon>Viruses</taxon>
        <taxon>Duplodnaviria</taxon>
        <taxon>Heunggongvirae</taxon>
        <taxon>Uroviricota</taxon>
        <taxon>Caudoviricetes</taxon>
    </lineage>
</organism>
<reference evidence="1" key="1">
    <citation type="journal article" date="2021" name="Proc. Natl. Acad. Sci. U.S.A.">
        <title>A Catalog of Tens of Thousands of Viruses from Human Metagenomes Reveals Hidden Associations with Chronic Diseases.</title>
        <authorList>
            <person name="Tisza M.J."/>
            <person name="Buck C.B."/>
        </authorList>
    </citation>
    <scope>NUCLEOTIDE SEQUENCE</scope>
    <source>
        <strain evidence="1">CtZHD14</strain>
    </source>
</reference>
<dbReference type="EMBL" id="BK032687">
    <property type="protein sequence ID" value="DAF55258.1"/>
    <property type="molecule type" value="Genomic_DNA"/>
</dbReference>
<sequence length="35" mass="3971">MDSKGTCPKVELKNSLSLIVISYYTSEIRLSSFFL</sequence>
<evidence type="ECO:0000313" key="1">
    <source>
        <dbReference type="EMBL" id="DAF55258.1"/>
    </source>
</evidence>
<accession>A0A8S5SXI7</accession>
<name>A0A8S5SXI7_9CAUD</name>
<protein>
    <submittedName>
        <fullName evidence="1">Uncharacterized protein</fullName>
    </submittedName>
</protein>